<keyword evidence="3" id="KW-1185">Reference proteome</keyword>
<sequence>MSIKKFLFLSLILLTILMSCQNEETNISNPQQDEIIDSNSLTANLMTRTALNDGSTDNIIDYANCLEVVLPVTVTANGVTITIESYTDYNALEALLDAFTNDADQVVITFPITVILSNYTELVINSQQELEAQIENCNGENEYDDDIECIDFQYPISFSIYNTDFQVIETITINNDEALYNFLQSLNGPVLASLNFPVTLVLATGETIEVNSNQELEVAISEAEDDCDEDDDYDYNDDDDCTEAAIELALKECLWEITTYNNTNVFNDYYIDFDSNYGFVVYDLSGNIIHDGTWAISENSVGEFIIEFNTNWQDLNGAWSIENCNDTDEYNLVNIQSTMQIQQVCDANPSSLGCLEANAIVMCDDNNDGVEVFNLYEGLSDINGCTINSPVAVSYHLTIADAETNVNPLSSVTSFTNTINPQVIYVRVEVVNNPSQFEILEIELILEDCSTPCEASDVETYLQTCIWNTVNLDGSDNLIGFDLDFNANHDLAITNTSTNATYSGYWNVSTTATGNILLELANINGPNIQAISGYWDLVDCDTDRLQFTNDNNATFVIEQDCN</sequence>
<feature type="signal peptide" evidence="1">
    <location>
        <begin position="1"/>
        <end position="24"/>
    </location>
</feature>
<name>A0A327R6A9_9FLAO</name>
<comment type="caution">
    <text evidence="2">The sequence shown here is derived from an EMBL/GenBank/DDBJ whole genome shotgun (WGS) entry which is preliminary data.</text>
</comment>
<reference evidence="2 3" key="1">
    <citation type="submission" date="2018-06" db="EMBL/GenBank/DDBJ databases">
        <title>Genomic Encyclopedia of Archaeal and Bacterial Type Strains, Phase II (KMG-II): from individual species to whole genera.</title>
        <authorList>
            <person name="Goeker M."/>
        </authorList>
    </citation>
    <scope>NUCLEOTIDE SEQUENCE [LARGE SCALE GENOMIC DNA]</scope>
    <source>
        <strain evidence="2 3">DSM 24464</strain>
    </source>
</reference>
<dbReference type="EMBL" id="QLLO01000013">
    <property type="protein sequence ID" value="RAJ11775.1"/>
    <property type="molecule type" value="Genomic_DNA"/>
</dbReference>
<protein>
    <submittedName>
        <fullName evidence="2">Uncharacterized protein</fullName>
    </submittedName>
</protein>
<evidence type="ECO:0000256" key="1">
    <source>
        <dbReference type="SAM" id="SignalP"/>
    </source>
</evidence>
<dbReference type="AlphaFoldDB" id="A0A327R6A9"/>
<dbReference type="Proteomes" id="UP000248703">
    <property type="component" value="Unassembled WGS sequence"/>
</dbReference>
<keyword evidence="1" id="KW-0732">Signal</keyword>
<evidence type="ECO:0000313" key="2">
    <source>
        <dbReference type="EMBL" id="RAJ11775.1"/>
    </source>
</evidence>
<evidence type="ECO:0000313" key="3">
    <source>
        <dbReference type="Proteomes" id="UP000248703"/>
    </source>
</evidence>
<gene>
    <name evidence="2" type="ORF">LY08_02660</name>
</gene>
<proteinExistence type="predicted"/>
<feature type="chain" id="PRO_5016287582" evidence="1">
    <location>
        <begin position="25"/>
        <end position="562"/>
    </location>
</feature>
<organism evidence="2 3">
    <name type="scientific">Olleya aquimaris</name>
    <dbReference type="NCBI Taxonomy" id="639310"/>
    <lineage>
        <taxon>Bacteria</taxon>
        <taxon>Pseudomonadati</taxon>
        <taxon>Bacteroidota</taxon>
        <taxon>Flavobacteriia</taxon>
        <taxon>Flavobacteriales</taxon>
        <taxon>Flavobacteriaceae</taxon>
    </lineage>
</organism>
<accession>A0A327R6A9</accession>
<dbReference type="PROSITE" id="PS51257">
    <property type="entry name" value="PROKAR_LIPOPROTEIN"/>
    <property type="match status" value="1"/>
</dbReference>